<evidence type="ECO:0000313" key="13">
    <source>
        <dbReference type="Ensembl" id="ENSCCNP00000002824.1"/>
    </source>
</evidence>
<dbReference type="InterPro" id="IPR026998">
    <property type="entry name" value="Calpastatin"/>
</dbReference>
<organism evidence="13">
    <name type="scientific">Castor canadensis</name>
    <name type="common">American beaver</name>
    <dbReference type="NCBI Taxonomy" id="51338"/>
    <lineage>
        <taxon>Eukaryota</taxon>
        <taxon>Metazoa</taxon>
        <taxon>Chordata</taxon>
        <taxon>Craniata</taxon>
        <taxon>Vertebrata</taxon>
        <taxon>Euteleostomi</taxon>
        <taxon>Mammalia</taxon>
        <taxon>Eutheria</taxon>
        <taxon>Euarchontoglires</taxon>
        <taxon>Glires</taxon>
        <taxon>Rodentia</taxon>
        <taxon>Castorimorpha</taxon>
        <taxon>Castoridae</taxon>
        <taxon>Castor</taxon>
    </lineage>
</organism>
<comment type="similarity">
    <text evidence="2">Belongs to the protease inhibitor I27 (calpastatin) family.</text>
</comment>
<keyword evidence="4" id="KW-1017">Isopeptide bond</keyword>
<comment type="function">
    <text evidence="1">Specific inhibition of calpain (calcium-dependent cysteine protease). Plays a key role in postmortem tenderization of meat and have been proposed to be involved in muscle protein degradation in living tissue.</text>
</comment>
<evidence type="ECO:0000256" key="5">
    <source>
        <dbReference type="ARBA" id="ARBA00022553"/>
    </source>
</evidence>
<dbReference type="PANTHER" id="PTHR10077:SF0">
    <property type="entry name" value="CALPASTATIN"/>
    <property type="match status" value="1"/>
</dbReference>
<sequence>MNGFYSMKKSVKMLFKTTIVLTMFLFVCVHVHVCFQSKRLPRHAPDTRSKHAQNEKAVSRSNEQLTSEKTTEPKVNKSGMDSALDDLIDTLGGPEETNEENTTYTGPVVSDPMSSTYIEELGKREVTIPPKYRELLAKKEGTTGPPPDSSKSMGPDDAIDALSSDFTCSSPTTGGKKSEKEKSSEVLKAESARVIRSTAPPQEKKRKVEEDAMSDQALEALSASLGTRKSDPEIDLSSIKEADEVLTLEFIYKAC</sequence>
<evidence type="ECO:0000256" key="8">
    <source>
        <dbReference type="ARBA" id="ARBA00022737"/>
    </source>
</evidence>
<keyword evidence="6" id="KW-0646">Protease inhibitor</keyword>
<dbReference type="Ensembl" id="ENSCCNT00000003737.1">
    <property type="protein sequence ID" value="ENSCCNP00000002824.1"/>
    <property type="gene ID" value="ENSCCNG00000003072.1"/>
</dbReference>
<reference evidence="13" key="1">
    <citation type="submission" date="2023-09" db="UniProtKB">
        <authorList>
            <consortium name="Ensembl"/>
        </authorList>
    </citation>
    <scope>IDENTIFICATION</scope>
</reference>
<name>A0A8C0W1A2_CASCN</name>
<dbReference type="GO" id="GO:0010859">
    <property type="term" value="F:calcium-dependent cysteine-type endopeptidase inhibitor activity"/>
    <property type="evidence" value="ECO:0007669"/>
    <property type="project" value="TreeGrafter"/>
</dbReference>
<dbReference type="PANTHER" id="PTHR10077">
    <property type="entry name" value="CALPASTATIN"/>
    <property type="match status" value="1"/>
</dbReference>
<feature type="compositionally biased region" description="Polar residues" evidence="12">
    <location>
        <begin position="164"/>
        <end position="175"/>
    </location>
</feature>
<feature type="compositionally biased region" description="Basic and acidic residues" evidence="12">
    <location>
        <begin position="43"/>
        <end position="58"/>
    </location>
</feature>
<feature type="region of interest" description="Disordered" evidence="12">
    <location>
        <begin position="42"/>
        <end position="113"/>
    </location>
</feature>
<accession>A0A8C0W1A2</accession>
<evidence type="ECO:0000256" key="12">
    <source>
        <dbReference type="SAM" id="MobiDB-lite"/>
    </source>
</evidence>
<proteinExistence type="inferred from homology"/>
<evidence type="ECO:0000256" key="11">
    <source>
        <dbReference type="ARBA" id="ARBA00033013"/>
    </source>
</evidence>
<evidence type="ECO:0000256" key="4">
    <source>
        <dbReference type="ARBA" id="ARBA00022499"/>
    </source>
</evidence>
<evidence type="ECO:0000256" key="7">
    <source>
        <dbReference type="ARBA" id="ARBA00022704"/>
    </source>
</evidence>
<dbReference type="AlphaFoldDB" id="A0A8C0W1A2"/>
<dbReference type="Pfam" id="PF00748">
    <property type="entry name" value="Calpain_inhib"/>
    <property type="match status" value="2"/>
</dbReference>
<keyword evidence="5" id="KW-0597">Phosphoprotein</keyword>
<keyword evidence="8" id="KW-0677">Repeat</keyword>
<evidence type="ECO:0000256" key="1">
    <source>
        <dbReference type="ARBA" id="ARBA00002637"/>
    </source>
</evidence>
<protein>
    <recommendedName>
        <fullName evidence="3">Calpastatin</fullName>
    </recommendedName>
    <alternativeName>
        <fullName evidence="11">Calpain inhibitor</fullName>
    </alternativeName>
</protein>
<feature type="region of interest" description="Disordered" evidence="12">
    <location>
        <begin position="137"/>
        <end position="232"/>
    </location>
</feature>
<evidence type="ECO:0000256" key="9">
    <source>
        <dbReference type="ARBA" id="ARBA00022843"/>
    </source>
</evidence>
<evidence type="ECO:0000256" key="2">
    <source>
        <dbReference type="ARBA" id="ARBA00009487"/>
    </source>
</evidence>
<feature type="compositionally biased region" description="Polar residues" evidence="12">
    <location>
        <begin position="59"/>
        <end position="68"/>
    </location>
</feature>
<keyword evidence="9" id="KW-0832">Ubl conjugation</keyword>
<dbReference type="GO" id="GO:0005737">
    <property type="term" value="C:cytoplasm"/>
    <property type="evidence" value="ECO:0007669"/>
    <property type="project" value="TreeGrafter"/>
</dbReference>
<dbReference type="InterPro" id="IPR001259">
    <property type="entry name" value="Prot_inh_calpain"/>
</dbReference>
<keyword evidence="7" id="KW-0789">Thiol protease inhibitor</keyword>
<feature type="compositionally biased region" description="Basic and acidic residues" evidence="12">
    <location>
        <begin position="176"/>
        <end position="193"/>
    </location>
</feature>
<evidence type="ECO:0000256" key="6">
    <source>
        <dbReference type="ARBA" id="ARBA00022690"/>
    </source>
</evidence>
<evidence type="ECO:0000256" key="3">
    <source>
        <dbReference type="ARBA" id="ARBA00017619"/>
    </source>
</evidence>
<keyword evidence="10" id="KW-0007">Acetylation</keyword>
<evidence type="ECO:0000256" key="10">
    <source>
        <dbReference type="ARBA" id="ARBA00022990"/>
    </source>
</evidence>